<accession>A0A2H4PF08</accession>
<evidence type="ECO:0000313" key="2">
    <source>
        <dbReference type="Proteomes" id="UP000240944"/>
    </source>
</evidence>
<dbReference type="Proteomes" id="UP000240944">
    <property type="component" value="Segment"/>
</dbReference>
<evidence type="ECO:0000313" key="1">
    <source>
        <dbReference type="EMBL" id="ATW60817.1"/>
    </source>
</evidence>
<reference evidence="2" key="1">
    <citation type="submission" date="2017-10" db="EMBL/GenBank/DDBJ databases">
        <authorList>
            <person name="Banno H."/>
            <person name="Chua N.-H."/>
        </authorList>
    </citation>
    <scope>NUCLEOTIDE SEQUENCE [LARGE SCALE GENOMIC DNA]</scope>
</reference>
<protein>
    <submittedName>
        <fullName evidence="1">Uncharacterized protein</fullName>
    </submittedName>
</protein>
<organism evidence="1 2">
    <name type="scientific">Gordonia phage BENtherdunthat</name>
    <dbReference type="NCBI Taxonomy" id="2047830"/>
    <lineage>
        <taxon>Viruses</taxon>
        <taxon>Duplodnaviria</taxon>
        <taxon>Heunggongvirae</taxon>
        <taxon>Uroviricota</taxon>
        <taxon>Caudoviricetes</taxon>
        <taxon>Langleyhallvirinae</taxon>
        <taxon>Getalongvirus</taxon>
        <taxon>Getalongvirus bentherdunthat</taxon>
    </lineage>
</organism>
<proteinExistence type="predicted"/>
<dbReference type="EMBL" id="MG099939">
    <property type="protein sequence ID" value="ATW60817.1"/>
    <property type="molecule type" value="Genomic_DNA"/>
</dbReference>
<name>A0A2H4PF08_9CAUD</name>
<sequence length="55" mass="6157">MAAFNPVARFVVRKIARQYYLTNKVLRDGPPLAVDGRRVVRMGRPRREGSAAASD</sequence>
<gene>
    <name evidence="1" type="ORF">SEA_BENTHERDUNTHAT_47</name>
</gene>
<keyword evidence="2" id="KW-1185">Reference proteome</keyword>